<gene>
    <name evidence="6" type="ORF">BU24DRAFT_443270</name>
</gene>
<dbReference type="Proteomes" id="UP000799778">
    <property type="component" value="Unassembled WGS sequence"/>
</dbReference>
<keyword evidence="7" id="KW-1185">Reference proteome</keyword>
<dbReference type="OrthoDB" id="408631at2759"/>
<reference evidence="6" key="1">
    <citation type="journal article" date="2020" name="Stud. Mycol.">
        <title>101 Dothideomycetes genomes: a test case for predicting lifestyles and emergence of pathogens.</title>
        <authorList>
            <person name="Haridas S."/>
            <person name="Albert R."/>
            <person name="Binder M."/>
            <person name="Bloem J."/>
            <person name="Labutti K."/>
            <person name="Salamov A."/>
            <person name="Andreopoulos B."/>
            <person name="Baker S."/>
            <person name="Barry K."/>
            <person name="Bills G."/>
            <person name="Bluhm B."/>
            <person name="Cannon C."/>
            <person name="Castanera R."/>
            <person name="Culley D."/>
            <person name="Daum C."/>
            <person name="Ezra D."/>
            <person name="Gonzalez J."/>
            <person name="Henrissat B."/>
            <person name="Kuo A."/>
            <person name="Liang C."/>
            <person name="Lipzen A."/>
            <person name="Lutzoni F."/>
            <person name="Magnuson J."/>
            <person name="Mondo S."/>
            <person name="Nolan M."/>
            <person name="Ohm R."/>
            <person name="Pangilinan J."/>
            <person name="Park H.-J."/>
            <person name="Ramirez L."/>
            <person name="Alfaro M."/>
            <person name="Sun H."/>
            <person name="Tritt A."/>
            <person name="Yoshinaga Y."/>
            <person name="Zwiers L.-H."/>
            <person name="Turgeon B."/>
            <person name="Goodwin S."/>
            <person name="Spatafora J."/>
            <person name="Crous P."/>
            <person name="Grigoriev I."/>
        </authorList>
    </citation>
    <scope>NUCLEOTIDE SEQUENCE</scope>
    <source>
        <strain evidence="6">CBS 175.79</strain>
    </source>
</reference>
<dbReference type="EMBL" id="ML978073">
    <property type="protein sequence ID" value="KAF2011837.1"/>
    <property type="molecule type" value="Genomic_DNA"/>
</dbReference>
<evidence type="ECO:0000256" key="1">
    <source>
        <dbReference type="ARBA" id="ARBA00005964"/>
    </source>
</evidence>
<protein>
    <recommendedName>
        <fullName evidence="3">Carboxylic ester hydrolase</fullName>
        <ecNumber evidence="3">3.1.1.-</ecNumber>
    </recommendedName>
</protein>
<dbReference type="Gene3D" id="3.40.50.1820">
    <property type="entry name" value="alpha/beta hydrolase"/>
    <property type="match status" value="1"/>
</dbReference>
<accession>A0A6A5XG79</accession>
<sequence>MFALKYTATLATCFWRVTQCRLSSQSFELRDSNIRSINYNESSLQVDLGYAVYEGVANSTTGLNTFKGIRFAAPPTGPLRWQAPQPPSTNRSSTLSASEYGPICPQSFNAVPGNAYQEGDEDCLFLNIYAPPNAVGLPVLVWIHGGGYGFYNGQQDMSEMINTNNNTFIGVSIQYRLGAFGFLSSDEVHRFGIVNAGLLDQKFAFEWIQYHIDAFGGDPDRVTISGLSAGAGSVMLHDIAYGGTLGTSLFRQSITASPYLPTQYRYNDFLPTQAYYAFATAAGCPPTYAYGNSSQTIFACLQSKETGLLQRASNDISTSGTFGSWAFLPVTDNLLLQETPSQALLKRKINGERHLTANTAEEGPAYTPQTITTENDLVAWIQHTFPLLTPQDVQKILFYYPIDTLSNLTTLPTFPTAGDKGPSAVTTSQVASGHQQRANAILGETTFICPSYWLATAYNSPSTGHHSWKYQYSVPTALHGYDLEAYFGPARRKQGPELTRALQTVWGNFVRFGKPSTTAYDDGSNQTSLDIWPEFDVKDPKMANLNQSSGTPYQFTVVQSRNDGPLTVIGEDRNVTLYGEPGLKNEIRIVDAFSWEGGRGYRCDFWRSIGGIVPE</sequence>
<dbReference type="GO" id="GO:0016787">
    <property type="term" value="F:hydrolase activity"/>
    <property type="evidence" value="ECO:0007669"/>
    <property type="project" value="UniProtKB-KW"/>
</dbReference>
<dbReference type="InterPro" id="IPR029058">
    <property type="entry name" value="AB_hydrolase_fold"/>
</dbReference>
<comment type="similarity">
    <text evidence="1 3">Belongs to the type-B carboxylesterase/lipase family.</text>
</comment>
<dbReference type="AlphaFoldDB" id="A0A6A5XG79"/>
<organism evidence="6 7">
    <name type="scientific">Aaosphaeria arxii CBS 175.79</name>
    <dbReference type="NCBI Taxonomy" id="1450172"/>
    <lineage>
        <taxon>Eukaryota</taxon>
        <taxon>Fungi</taxon>
        <taxon>Dikarya</taxon>
        <taxon>Ascomycota</taxon>
        <taxon>Pezizomycotina</taxon>
        <taxon>Dothideomycetes</taxon>
        <taxon>Pleosporomycetidae</taxon>
        <taxon>Pleosporales</taxon>
        <taxon>Pleosporales incertae sedis</taxon>
        <taxon>Aaosphaeria</taxon>
    </lineage>
</organism>
<evidence type="ECO:0000259" key="5">
    <source>
        <dbReference type="Pfam" id="PF00135"/>
    </source>
</evidence>
<evidence type="ECO:0000256" key="4">
    <source>
        <dbReference type="SAM" id="MobiDB-lite"/>
    </source>
</evidence>
<name>A0A6A5XG79_9PLEO</name>
<dbReference type="Pfam" id="PF00135">
    <property type="entry name" value="COesterase"/>
    <property type="match status" value="1"/>
</dbReference>
<evidence type="ECO:0000256" key="2">
    <source>
        <dbReference type="ARBA" id="ARBA00022801"/>
    </source>
</evidence>
<proteinExistence type="inferred from homology"/>
<dbReference type="PROSITE" id="PS00941">
    <property type="entry name" value="CARBOXYLESTERASE_B_2"/>
    <property type="match status" value="1"/>
</dbReference>
<dbReference type="InterPro" id="IPR019819">
    <property type="entry name" value="Carboxylesterase_B_CS"/>
</dbReference>
<keyword evidence="2 3" id="KW-0378">Hydrolase</keyword>
<feature type="region of interest" description="Disordered" evidence="4">
    <location>
        <begin position="77"/>
        <end position="96"/>
    </location>
</feature>
<dbReference type="InterPro" id="IPR050309">
    <property type="entry name" value="Type-B_Carboxylest/Lipase"/>
</dbReference>
<dbReference type="PANTHER" id="PTHR11559">
    <property type="entry name" value="CARBOXYLESTERASE"/>
    <property type="match status" value="1"/>
</dbReference>
<evidence type="ECO:0000313" key="6">
    <source>
        <dbReference type="EMBL" id="KAF2011837.1"/>
    </source>
</evidence>
<dbReference type="PROSITE" id="PS00122">
    <property type="entry name" value="CARBOXYLESTERASE_B_1"/>
    <property type="match status" value="1"/>
</dbReference>
<dbReference type="InterPro" id="IPR019826">
    <property type="entry name" value="Carboxylesterase_B_AS"/>
</dbReference>
<dbReference type="GeneID" id="54287974"/>
<dbReference type="SUPFAM" id="SSF53474">
    <property type="entry name" value="alpha/beta-Hydrolases"/>
    <property type="match status" value="1"/>
</dbReference>
<feature type="domain" description="Carboxylesterase type B" evidence="5">
    <location>
        <begin position="55"/>
        <end position="549"/>
    </location>
</feature>
<evidence type="ECO:0000313" key="7">
    <source>
        <dbReference type="Proteomes" id="UP000799778"/>
    </source>
</evidence>
<dbReference type="EC" id="3.1.1.-" evidence="3"/>
<dbReference type="InterPro" id="IPR002018">
    <property type="entry name" value="CarbesteraseB"/>
</dbReference>
<evidence type="ECO:0000256" key="3">
    <source>
        <dbReference type="RuleBase" id="RU361235"/>
    </source>
</evidence>
<dbReference type="RefSeq" id="XP_033380176.1">
    <property type="nucleotide sequence ID" value="XM_033530577.1"/>
</dbReference>